<accession>A0AAW1UL07</accession>
<dbReference type="AlphaFoldDB" id="A0AAW1UL07"/>
<keyword evidence="2" id="KW-1133">Transmembrane helix</keyword>
<protein>
    <submittedName>
        <fullName evidence="3">Uncharacterized protein</fullName>
    </submittedName>
</protein>
<evidence type="ECO:0000256" key="2">
    <source>
        <dbReference type="SAM" id="Phobius"/>
    </source>
</evidence>
<dbReference type="EMBL" id="JARQZJ010000091">
    <property type="protein sequence ID" value="KAK9883195.1"/>
    <property type="molecule type" value="Genomic_DNA"/>
</dbReference>
<feature type="transmembrane region" description="Helical" evidence="2">
    <location>
        <begin position="179"/>
        <end position="208"/>
    </location>
</feature>
<dbReference type="Proteomes" id="UP001431783">
    <property type="component" value="Unassembled WGS sequence"/>
</dbReference>
<sequence length="210" mass="23939">MGELILQVQVSPSQDNLEKYVSVKNETIENPQSEFEDSMRRHNQTITDTHRTANEHTVDSFVVCIPPQLNQNSNVDSPVPENESPSSVTISMIEQNLENKPPDEIPKNPPRKRKEVVYEPPPYEIIPPQRPKYKSPSFDDLPPPYDPTLRRTMISIISLDNEILNHEISSNEQSCNLSFLMQFGCCFCSLEQLIVTIAIIGTFIFLGFSY</sequence>
<comment type="caution">
    <text evidence="3">The sequence shown here is derived from an EMBL/GenBank/DDBJ whole genome shotgun (WGS) entry which is preliminary data.</text>
</comment>
<evidence type="ECO:0000256" key="1">
    <source>
        <dbReference type="SAM" id="MobiDB-lite"/>
    </source>
</evidence>
<proteinExistence type="predicted"/>
<feature type="region of interest" description="Disordered" evidence="1">
    <location>
        <begin position="95"/>
        <end position="116"/>
    </location>
</feature>
<reference evidence="3 4" key="1">
    <citation type="submission" date="2023-03" db="EMBL/GenBank/DDBJ databases">
        <title>Genome insight into feeding habits of ladybird beetles.</title>
        <authorList>
            <person name="Li H.-S."/>
            <person name="Huang Y.-H."/>
            <person name="Pang H."/>
        </authorList>
    </citation>
    <scope>NUCLEOTIDE SEQUENCE [LARGE SCALE GENOMIC DNA]</scope>
    <source>
        <strain evidence="3">SYSU_2023b</strain>
        <tissue evidence="3">Whole body</tissue>
    </source>
</reference>
<keyword evidence="4" id="KW-1185">Reference proteome</keyword>
<keyword evidence="2" id="KW-0812">Transmembrane</keyword>
<gene>
    <name evidence="3" type="ORF">WA026_001387</name>
</gene>
<evidence type="ECO:0000313" key="3">
    <source>
        <dbReference type="EMBL" id="KAK9883195.1"/>
    </source>
</evidence>
<name>A0AAW1UL07_9CUCU</name>
<organism evidence="3 4">
    <name type="scientific">Henosepilachna vigintioctopunctata</name>
    <dbReference type="NCBI Taxonomy" id="420089"/>
    <lineage>
        <taxon>Eukaryota</taxon>
        <taxon>Metazoa</taxon>
        <taxon>Ecdysozoa</taxon>
        <taxon>Arthropoda</taxon>
        <taxon>Hexapoda</taxon>
        <taxon>Insecta</taxon>
        <taxon>Pterygota</taxon>
        <taxon>Neoptera</taxon>
        <taxon>Endopterygota</taxon>
        <taxon>Coleoptera</taxon>
        <taxon>Polyphaga</taxon>
        <taxon>Cucujiformia</taxon>
        <taxon>Coccinelloidea</taxon>
        <taxon>Coccinellidae</taxon>
        <taxon>Epilachninae</taxon>
        <taxon>Epilachnini</taxon>
        <taxon>Henosepilachna</taxon>
    </lineage>
</organism>
<keyword evidence="2" id="KW-0472">Membrane</keyword>
<evidence type="ECO:0000313" key="4">
    <source>
        <dbReference type="Proteomes" id="UP001431783"/>
    </source>
</evidence>